<dbReference type="PANTHER" id="PTHR33463:SF209">
    <property type="entry name" value="DISEASE RESISTANCE PROTEIN RPS2-LIKE"/>
    <property type="match status" value="1"/>
</dbReference>
<dbReference type="Gene3D" id="3.80.10.10">
    <property type="entry name" value="Ribonuclease Inhibitor"/>
    <property type="match status" value="1"/>
</dbReference>
<dbReference type="InterPro" id="IPR035896">
    <property type="entry name" value="AN1-like_Znf"/>
</dbReference>
<dbReference type="GO" id="GO:0043531">
    <property type="term" value="F:ADP binding"/>
    <property type="evidence" value="ECO:0007669"/>
    <property type="project" value="InterPro"/>
</dbReference>
<evidence type="ECO:0000313" key="6">
    <source>
        <dbReference type="EMBL" id="KAK1319533.1"/>
    </source>
</evidence>
<evidence type="ECO:0000313" key="7">
    <source>
        <dbReference type="Proteomes" id="UP001180020"/>
    </source>
</evidence>
<reference evidence="6" key="1">
    <citation type="journal article" date="2023" name="Nat. Commun.">
        <title>Diploid and tetraploid genomes of Acorus and the evolution of monocots.</title>
        <authorList>
            <person name="Ma L."/>
            <person name="Liu K.W."/>
            <person name="Li Z."/>
            <person name="Hsiao Y.Y."/>
            <person name="Qi Y."/>
            <person name="Fu T."/>
            <person name="Tang G.D."/>
            <person name="Zhang D."/>
            <person name="Sun W.H."/>
            <person name="Liu D.K."/>
            <person name="Li Y."/>
            <person name="Chen G.Z."/>
            <person name="Liu X.D."/>
            <person name="Liao X.Y."/>
            <person name="Jiang Y.T."/>
            <person name="Yu X."/>
            <person name="Hao Y."/>
            <person name="Huang J."/>
            <person name="Zhao X.W."/>
            <person name="Ke S."/>
            <person name="Chen Y.Y."/>
            <person name="Wu W.L."/>
            <person name="Hsu J.L."/>
            <person name="Lin Y.F."/>
            <person name="Huang M.D."/>
            <person name="Li C.Y."/>
            <person name="Huang L."/>
            <person name="Wang Z.W."/>
            <person name="Zhao X."/>
            <person name="Zhong W.Y."/>
            <person name="Peng D.H."/>
            <person name="Ahmad S."/>
            <person name="Lan S."/>
            <person name="Zhang J.S."/>
            <person name="Tsai W.C."/>
            <person name="Van de Peer Y."/>
            <person name="Liu Z.J."/>
        </authorList>
    </citation>
    <scope>NUCLEOTIDE SEQUENCE</scope>
    <source>
        <strain evidence="6">CP</strain>
    </source>
</reference>
<evidence type="ECO:0000259" key="4">
    <source>
        <dbReference type="Pfam" id="PF00931"/>
    </source>
</evidence>
<dbReference type="InterPro" id="IPR027417">
    <property type="entry name" value="P-loop_NTPase"/>
</dbReference>
<dbReference type="Proteomes" id="UP001180020">
    <property type="component" value="Unassembled WGS sequence"/>
</dbReference>
<gene>
    <name evidence="6" type="primary">RFL1</name>
    <name evidence="6" type="ORF">QJS10_CPB04g01819</name>
</gene>
<dbReference type="SUPFAM" id="SSF52047">
    <property type="entry name" value="RNI-like"/>
    <property type="match status" value="1"/>
</dbReference>
<proteinExistence type="inferred from homology"/>
<dbReference type="Pfam" id="PF00931">
    <property type="entry name" value="NB-ARC"/>
    <property type="match status" value="1"/>
</dbReference>
<keyword evidence="2" id="KW-0677">Repeat</keyword>
<organism evidence="6 7">
    <name type="scientific">Acorus calamus</name>
    <name type="common">Sweet flag</name>
    <dbReference type="NCBI Taxonomy" id="4465"/>
    <lineage>
        <taxon>Eukaryota</taxon>
        <taxon>Viridiplantae</taxon>
        <taxon>Streptophyta</taxon>
        <taxon>Embryophyta</taxon>
        <taxon>Tracheophyta</taxon>
        <taxon>Spermatophyta</taxon>
        <taxon>Magnoliopsida</taxon>
        <taxon>Liliopsida</taxon>
        <taxon>Acoraceae</taxon>
        <taxon>Acorus</taxon>
    </lineage>
</organism>
<dbReference type="InterPro" id="IPR055414">
    <property type="entry name" value="LRR_R13L4/SHOC2-like"/>
</dbReference>
<evidence type="ECO:0000256" key="3">
    <source>
        <dbReference type="SAM" id="Coils"/>
    </source>
</evidence>
<dbReference type="AlphaFoldDB" id="A0AAV9F3B5"/>
<protein>
    <submittedName>
        <fullName evidence="6">Disease resistance protein RFL1</fullName>
    </submittedName>
</protein>
<dbReference type="SUPFAM" id="SSF118310">
    <property type="entry name" value="AN1-like Zinc finger"/>
    <property type="match status" value="1"/>
</dbReference>
<evidence type="ECO:0000259" key="5">
    <source>
        <dbReference type="Pfam" id="PF23598"/>
    </source>
</evidence>
<comment type="similarity">
    <text evidence="1">Belongs to the disease resistance NB-LRR family.</text>
</comment>
<sequence>MEVVSPVTEVVKCVFNPAVRYVSYAKNLKKNLENLKKAATDLYDRRNEIQQLIRNNVGAGKIPSLRCETWLKRVEDIEKQMVEMKEKYEQEKKCFKGFCPNVYSRMMSGKHVVVKIAEVSELVNTFKSDEGVLVDAPMRPAEMVSAPRVEVDSSTTRTVQKILELIRDGHKQRIGVWGVGGVGKTTVMKMVNNLSEISQTFAVVIWVTVSRDWSIRKSQCPVLTTLFLQRNNQLKAIPDSFLEGMPALRVLDLSGTIIKNLPPSVCKLTNLYGLYLIEYRHLFTLPPEIGSLKSLEVLAVTGIRYLPIEIRELGRLRHLRVSFSPDRDDDTEHDVQRMIPDEGISRLTHLEDLRIEIDMKDERWNEIVEAVIEEIGSLKELCGLDFCFASVEHLERFINISLPWKSGLLKSFRFKARDGSRAVQEARQVVPRSDIRGRVDASGGVGQTALELQQEGRADWFPMQVRRPLLGPAPVLDTHDCSFDYKAAGREEISKANPVVRAF</sequence>
<dbReference type="SUPFAM" id="SSF52540">
    <property type="entry name" value="P-loop containing nucleoside triphosphate hydrolases"/>
    <property type="match status" value="1"/>
</dbReference>
<feature type="coiled-coil region" evidence="3">
    <location>
        <begin position="25"/>
        <end position="94"/>
    </location>
</feature>
<reference evidence="6" key="2">
    <citation type="submission" date="2023-06" db="EMBL/GenBank/DDBJ databases">
        <authorList>
            <person name="Ma L."/>
            <person name="Liu K.-W."/>
            <person name="Li Z."/>
            <person name="Hsiao Y.-Y."/>
            <person name="Qi Y."/>
            <person name="Fu T."/>
            <person name="Tang G."/>
            <person name="Zhang D."/>
            <person name="Sun W.-H."/>
            <person name="Liu D.-K."/>
            <person name="Li Y."/>
            <person name="Chen G.-Z."/>
            <person name="Liu X.-D."/>
            <person name="Liao X.-Y."/>
            <person name="Jiang Y.-T."/>
            <person name="Yu X."/>
            <person name="Hao Y."/>
            <person name="Huang J."/>
            <person name="Zhao X.-W."/>
            <person name="Ke S."/>
            <person name="Chen Y.-Y."/>
            <person name="Wu W.-L."/>
            <person name="Hsu J.-L."/>
            <person name="Lin Y.-F."/>
            <person name="Huang M.-D."/>
            <person name="Li C.-Y."/>
            <person name="Huang L."/>
            <person name="Wang Z.-W."/>
            <person name="Zhao X."/>
            <person name="Zhong W.-Y."/>
            <person name="Peng D.-H."/>
            <person name="Ahmad S."/>
            <person name="Lan S."/>
            <person name="Zhang J.-S."/>
            <person name="Tsai W.-C."/>
            <person name="Van De Peer Y."/>
            <person name="Liu Z.-J."/>
        </authorList>
    </citation>
    <scope>NUCLEOTIDE SEQUENCE</scope>
    <source>
        <strain evidence="6">CP</strain>
        <tissue evidence="6">Leaves</tissue>
    </source>
</reference>
<dbReference type="PANTHER" id="PTHR33463">
    <property type="entry name" value="NB-ARC DOMAIN-CONTAINING PROTEIN-RELATED"/>
    <property type="match status" value="1"/>
</dbReference>
<dbReference type="InterPro" id="IPR032675">
    <property type="entry name" value="LRR_dom_sf"/>
</dbReference>
<comment type="caution">
    <text evidence="6">The sequence shown here is derived from an EMBL/GenBank/DDBJ whole genome shotgun (WGS) entry which is preliminary data.</text>
</comment>
<keyword evidence="3" id="KW-0175">Coiled coil</keyword>
<feature type="domain" description="NB-ARC" evidence="4">
    <location>
        <begin position="158"/>
        <end position="232"/>
    </location>
</feature>
<dbReference type="Pfam" id="PF23598">
    <property type="entry name" value="LRR_14"/>
    <property type="match status" value="1"/>
</dbReference>
<dbReference type="GO" id="GO:0006952">
    <property type="term" value="P:defense response"/>
    <property type="evidence" value="ECO:0007669"/>
    <property type="project" value="UniProtKB-KW"/>
</dbReference>
<keyword evidence="7" id="KW-1185">Reference proteome</keyword>
<evidence type="ECO:0000256" key="2">
    <source>
        <dbReference type="ARBA" id="ARBA00022737"/>
    </source>
</evidence>
<dbReference type="Gene3D" id="4.10.1110.10">
    <property type="entry name" value="AN1-like Zinc finger"/>
    <property type="match status" value="1"/>
</dbReference>
<dbReference type="InterPro" id="IPR002182">
    <property type="entry name" value="NB-ARC"/>
</dbReference>
<dbReference type="InterPro" id="IPR050905">
    <property type="entry name" value="Plant_NBS-LRR"/>
</dbReference>
<evidence type="ECO:0000256" key="1">
    <source>
        <dbReference type="ARBA" id="ARBA00008894"/>
    </source>
</evidence>
<name>A0AAV9F3B5_ACOCL</name>
<feature type="domain" description="Disease resistance R13L4/SHOC-2-like LRR" evidence="5">
    <location>
        <begin position="245"/>
        <end position="328"/>
    </location>
</feature>
<dbReference type="EMBL" id="JAUJYO010000004">
    <property type="protein sequence ID" value="KAK1319533.1"/>
    <property type="molecule type" value="Genomic_DNA"/>
</dbReference>
<accession>A0AAV9F3B5</accession>